<accession>A0A0C1QTN0</accession>
<protein>
    <submittedName>
        <fullName evidence="1">Protein phosphatase</fullName>
    </submittedName>
</protein>
<dbReference type="Gene3D" id="3.40.50.1240">
    <property type="entry name" value="Phosphoglycerate mutase-like"/>
    <property type="match status" value="1"/>
</dbReference>
<sequence length="161" mass="17381">MKLLVVRHAEAVERAPAIAEEDRWLTPRGRASFAASVRVIARRRTSPDLIVTSPLVRAVQTAELLAAGLDYGGELAVSRELAPGFDREGLARLLADRPGARHVAIVGHEPDVGRVVADLLGQPEAVPLRKGMVVALELDPATGTARLRWVVHKGEKTRTLP</sequence>
<dbReference type="SUPFAM" id="SSF53254">
    <property type="entry name" value="Phosphoglycerate mutase-like"/>
    <property type="match status" value="1"/>
</dbReference>
<name>A0A0C1QTN0_9BACT</name>
<dbReference type="InterPro" id="IPR029033">
    <property type="entry name" value="His_PPase_superfam"/>
</dbReference>
<dbReference type="CDD" id="cd07067">
    <property type="entry name" value="HP_PGM_like"/>
    <property type="match status" value="1"/>
</dbReference>
<organism evidence="1 2">
    <name type="scientific">Geobacter soli</name>
    <dbReference type="NCBI Taxonomy" id="1510391"/>
    <lineage>
        <taxon>Bacteria</taxon>
        <taxon>Pseudomonadati</taxon>
        <taxon>Thermodesulfobacteriota</taxon>
        <taxon>Desulfuromonadia</taxon>
        <taxon>Geobacterales</taxon>
        <taxon>Geobacteraceae</taxon>
        <taxon>Geobacter</taxon>
    </lineage>
</organism>
<dbReference type="RefSeq" id="WP_039643375.1">
    <property type="nucleotide sequence ID" value="NZ_JXBL01000001.1"/>
</dbReference>
<comment type="caution">
    <text evidence="1">The sequence shown here is derived from an EMBL/GenBank/DDBJ whole genome shotgun (WGS) entry which is preliminary data.</text>
</comment>
<proteinExistence type="predicted"/>
<reference evidence="1 2" key="1">
    <citation type="submission" date="2015-01" db="EMBL/GenBank/DDBJ databases">
        <title>Genome sequence of the anaerobic bacterium Geobacter soli GSS01, a dissimilatory Fe(III) reducer from soil.</title>
        <authorList>
            <person name="Yang G."/>
            <person name="Zhou S."/>
        </authorList>
    </citation>
    <scope>NUCLEOTIDE SEQUENCE [LARGE SCALE GENOMIC DNA]</scope>
    <source>
        <strain evidence="1 2">GSS01</strain>
    </source>
</reference>
<keyword evidence="2" id="KW-1185">Reference proteome</keyword>
<dbReference type="AlphaFoldDB" id="A0A0C1QTN0"/>
<dbReference type="InterPro" id="IPR013078">
    <property type="entry name" value="His_Pase_superF_clade-1"/>
</dbReference>
<dbReference type="Pfam" id="PF00300">
    <property type="entry name" value="His_Phos_1"/>
    <property type="match status" value="1"/>
</dbReference>
<dbReference type="EMBL" id="JXBL01000001">
    <property type="protein sequence ID" value="KIE41591.1"/>
    <property type="molecule type" value="Genomic_DNA"/>
</dbReference>
<gene>
    <name evidence="1" type="ORF">SE37_02570</name>
</gene>
<dbReference type="Proteomes" id="UP000031433">
    <property type="component" value="Unassembled WGS sequence"/>
</dbReference>
<evidence type="ECO:0000313" key="1">
    <source>
        <dbReference type="EMBL" id="KIE41591.1"/>
    </source>
</evidence>
<evidence type="ECO:0000313" key="2">
    <source>
        <dbReference type="Proteomes" id="UP000031433"/>
    </source>
</evidence>